<name>A0A5B7TL75_9FLAO</name>
<dbReference type="InterPro" id="IPR013325">
    <property type="entry name" value="RNA_pol_sigma_r2"/>
</dbReference>
<evidence type="ECO:0000313" key="7">
    <source>
        <dbReference type="EMBL" id="QCX36910.1"/>
    </source>
</evidence>
<dbReference type="KEGG" id="fbe:FF125_00105"/>
<dbReference type="InterPro" id="IPR013324">
    <property type="entry name" value="RNA_pol_sigma_r3/r4-like"/>
</dbReference>
<feature type="domain" description="RNA polymerase sigma factor 70 region 4 type 2" evidence="6">
    <location>
        <begin position="111"/>
        <end position="157"/>
    </location>
</feature>
<evidence type="ECO:0000313" key="8">
    <source>
        <dbReference type="Proteomes" id="UP000306229"/>
    </source>
</evidence>
<dbReference type="Pfam" id="PF08281">
    <property type="entry name" value="Sigma70_r4_2"/>
    <property type="match status" value="1"/>
</dbReference>
<dbReference type="SUPFAM" id="SSF88659">
    <property type="entry name" value="Sigma3 and sigma4 domains of RNA polymerase sigma factors"/>
    <property type="match status" value="1"/>
</dbReference>
<accession>A0A5B7TL75</accession>
<gene>
    <name evidence="7" type="ORF">FF125_00105</name>
</gene>
<dbReference type="PANTHER" id="PTHR43133:SF46">
    <property type="entry name" value="RNA POLYMERASE SIGMA-70 FACTOR ECF SUBFAMILY"/>
    <property type="match status" value="1"/>
</dbReference>
<sequence length="170" mass="20266">MTQNKSVCDESVFASIYNSYAKDLHNYLYYKYGDRYDPNDTVQEAFVKLWNNCKEVTFEKAKGFVFMVSKNMMLNEIKHQKVVLKHQQVKPKDYTNENPEFILEKEQFYKKYQRALSKLTEDQRVAFLLCKTEGKKHQEIADMLNITKKVAEYRIYTAFNIIKAEIKELN</sequence>
<comment type="similarity">
    <text evidence="1">Belongs to the sigma-70 factor family. ECF subfamily.</text>
</comment>
<keyword evidence="4" id="KW-0804">Transcription</keyword>
<dbReference type="NCBIfam" id="TIGR02937">
    <property type="entry name" value="sigma70-ECF"/>
    <property type="match status" value="1"/>
</dbReference>
<evidence type="ECO:0000256" key="3">
    <source>
        <dbReference type="ARBA" id="ARBA00023082"/>
    </source>
</evidence>
<evidence type="ECO:0000259" key="6">
    <source>
        <dbReference type="Pfam" id="PF08281"/>
    </source>
</evidence>
<dbReference type="AlphaFoldDB" id="A0A5B7TL75"/>
<dbReference type="EMBL" id="CP040749">
    <property type="protein sequence ID" value="QCX36910.1"/>
    <property type="molecule type" value="Genomic_DNA"/>
</dbReference>
<evidence type="ECO:0000256" key="1">
    <source>
        <dbReference type="ARBA" id="ARBA00010641"/>
    </source>
</evidence>
<dbReference type="GO" id="GO:0003677">
    <property type="term" value="F:DNA binding"/>
    <property type="evidence" value="ECO:0007669"/>
    <property type="project" value="InterPro"/>
</dbReference>
<reference evidence="7 8" key="1">
    <citation type="submission" date="2019-05" db="EMBL/GenBank/DDBJ databases">
        <title>Algicella ahnfeltiae gen. nov., sp. nov., a novel marine bacterium of the family Flavobacteriaceae isolated from a red alga.</title>
        <authorList>
            <person name="Nedashkovskaya O.I."/>
            <person name="Kukhlevskiy A.D."/>
            <person name="Kim S.-G."/>
            <person name="Zhukova N.V."/>
            <person name="Mikhailov V.V."/>
        </authorList>
    </citation>
    <scope>NUCLEOTIDE SEQUENCE [LARGE SCALE GENOMIC DNA]</scope>
    <source>
        <strain evidence="7 8">10Alg115</strain>
    </source>
</reference>
<dbReference type="OrthoDB" id="659855at2"/>
<dbReference type="Proteomes" id="UP000306229">
    <property type="component" value="Chromosome"/>
</dbReference>
<dbReference type="InterPro" id="IPR014284">
    <property type="entry name" value="RNA_pol_sigma-70_dom"/>
</dbReference>
<evidence type="ECO:0000256" key="2">
    <source>
        <dbReference type="ARBA" id="ARBA00023015"/>
    </source>
</evidence>
<keyword evidence="8" id="KW-1185">Reference proteome</keyword>
<feature type="domain" description="RNA polymerase sigma-70 region 2" evidence="5">
    <location>
        <begin position="16"/>
        <end position="81"/>
    </location>
</feature>
<keyword evidence="2" id="KW-0805">Transcription regulation</keyword>
<dbReference type="GO" id="GO:0006352">
    <property type="term" value="P:DNA-templated transcription initiation"/>
    <property type="evidence" value="ECO:0007669"/>
    <property type="project" value="InterPro"/>
</dbReference>
<dbReference type="SUPFAM" id="SSF88946">
    <property type="entry name" value="Sigma2 domain of RNA polymerase sigma factors"/>
    <property type="match status" value="1"/>
</dbReference>
<proteinExistence type="inferred from homology"/>
<dbReference type="Gene3D" id="1.10.10.10">
    <property type="entry name" value="Winged helix-like DNA-binding domain superfamily/Winged helix DNA-binding domain"/>
    <property type="match status" value="1"/>
</dbReference>
<dbReference type="Gene3D" id="1.10.1740.10">
    <property type="match status" value="1"/>
</dbReference>
<dbReference type="InterPro" id="IPR039425">
    <property type="entry name" value="RNA_pol_sigma-70-like"/>
</dbReference>
<evidence type="ECO:0000256" key="4">
    <source>
        <dbReference type="ARBA" id="ARBA00023163"/>
    </source>
</evidence>
<dbReference type="Pfam" id="PF04542">
    <property type="entry name" value="Sigma70_r2"/>
    <property type="match status" value="1"/>
</dbReference>
<keyword evidence="3" id="KW-0731">Sigma factor</keyword>
<dbReference type="RefSeq" id="WP_138947871.1">
    <property type="nucleotide sequence ID" value="NZ_CP040749.1"/>
</dbReference>
<protein>
    <submittedName>
        <fullName evidence="7">Sigma-70 family RNA polymerase sigma factor</fullName>
    </submittedName>
</protein>
<dbReference type="InterPro" id="IPR013249">
    <property type="entry name" value="RNA_pol_sigma70_r4_t2"/>
</dbReference>
<dbReference type="InterPro" id="IPR007627">
    <property type="entry name" value="RNA_pol_sigma70_r2"/>
</dbReference>
<dbReference type="GO" id="GO:0016987">
    <property type="term" value="F:sigma factor activity"/>
    <property type="evidence" value="ECO:0007669"/>
    <property type="project" value="UniProtKB-KW"/>
</dbReference>
<dbReference type="PANTHER" id="PTHR43133">
    <property type="entry name" value="RNA POLYMERASE ECF-TYPE SIGMA FACTO"/>
    <property type="match status" value="1"/>
</dbReference>
<dbReference type="InterPro" id="IPR036388">
    <property type="entry name" value="WH-like_DNA-bd_sf"/>
</dbReference>
<organism evidence="7 8">
    <name type="scientific">Aureibaculum algae</name>
    <dbReference type="NCBI Taxonomy" id="2584122"/>
    <lineage>
        <taxon>Bacteria</taxon>
        <taxon>Pseudomonadati</taxon>
        <taxon>Bacteroidota</taxon>
        <taxon>Flavobacteriia</taxon>
        <taxon>Flavobacteriales</taxon>
        <taxon>Flavobacteriaceae</taxon>
        <taxon>Aureibaculum</taxon>
    </lineage>
</organism>
<evidence type="ECO:0000259" key="5">
    <source>
        <dbReference type="Pfam" id="PF04542"/>
    </source>
</evidence>